<dbReference type="InterPro" id="IPR050098">
    <property type="entry name" value="TFPI/VKTCI-like"/>
</dbReference>
<dbReference type="PRINTS" id="PR00759">
    <property type="entry name" value="BASICPTASE"/>
</dbReference>
<evidence type="ECO:0000313" key="4">
    <source>
        <dbReference type="Proteomes" id="UP000011518"/>
    </source>
</evidence>
<dbReference type="GO" id="GO:0004867">
    <property type="term" value="F:serine-type endopeptidase inhibitor activity"/>
    <property type="evidence" value="ECO:0007669"/>
    <property type="project" value="InterPro"/>
</dbReference>
<reference evidence="4" key="2">
    <citation type="journal article" date="2013" name="Nat. Commun.">
        <title>Genome of the Chinese tree shrew.</title>
        <authorList>
            <person name="Fan Y."/>
            <person name="Huang Z.Y."/>
            <person name="Cao C.C."/>
            <person name="Chen C.S."/>
            <person name="Chen Y.X."/>
            <person name="Fan D.D."/>
            <person name="He J."/>
            <person name="Hou H.L."/>
            <person name="Hu L."/>
            <person name="Hu X.T."/>
            <person name="Jiang X.T."/>
            <person name="Lai R."/>
            <person name="Lang Y.S."/>
            <person name="Liang B."/>
            <person name="Liao S.G."/>
            <person name="Mu D."/>
            <person name="Ma Y.Y."/>
            <person name="Niu Y.Y."/>
            <person name="Sun X.Q."/>
            <person name="Xia J.Q."/>
            <person name="Xiao J."/>
            <person name="Xiong Z.Q."/>
            <person name="Xu L."/>
            <person name="Yang L."/>
            <person name="Zhang Y."/>
            <person name="Zhao W."/>
            <person name="Zhao X.D."/>
            <person name="Zheng Y.T."/>
            <person name="Zhou J.M."/>
            <person name="Zhu Y.B."/>
            <person name="Zhang G.J."/>
            <person name="Wang J."/>
            <person name="Yao Y.G."/>
        </authorList>
    </citation>
    <scope>NUCLEOTIDE SEQUENCE [LARGE SCALE GENOMIC DNA]</scope>
</reference>
<proteinExistence type="predicted"/>
<gene>
    <name evidence="3" type="ORF">TREES_T100001939</name>
</gene>
<keyword evidence="1" id="KW-1015">Disulfide bond</keyword>
<dbReference type="eggNOG" id="KOG3544">
    <property type="taxonomic scope" value="Eukaryota"/>
</dbReference>
<evidence type="ECO:0000256" key="1">
    <source>
        <dbReference type="ARBA" id="ARBA00023157"/>
    </source>
</evidence>
<dbReference type="PANTHER" id="PTHR10083">
    <property type="entry name" value="KUNITZ-TYPE PROTEASE INHIBITOR-RELATED"/>
    <property type="match status" value="1"/>
</dbReference>
<protein>
    <submittedName>
        <fullName evidence="3">Collagen alpha-3(VI) chain</fullName>
    </submittedName>
</protein>
<sequence length="51" mass="5983">MEGECQYYVLRWYYNREEQACQLFWYSSCGGNGNRFETKGECEARCAPAAL</sequence>
<keyword evidence="4" id="KW-1185">Reference proteome</keyword>
<evidence type="ECO:0000259" key="2">
    <source>
        <dbReference type="PROSITE" id="PS50279"/>
    </source>
</evidence>
<feature type="domain" description="BPTI/Kunitz inhibitor" evidence="2">
    <location>
        <begin position="1"/>
        <end position="46"/>
    </location>
</feature>
<organism evidence="3 4">
    <name type="scientific">Tupaia chinensis</name>
    <name type="common">Chinese tree shrew</name>
    <name type="synonym">Tupaia belangeri chinensis</name>
    <dbReference type="NCBI Taxonomy" id="246437"/>
    <lineage>
        <taxon>Eukaryota</taxon>
        <taxon>Metazoa</taxon>
        <taxon>Chordata</taxon>
        <taxon>Craniata</taxon>
        <taxon>Vertebrata</taxon>
        <taxon>Euteleostomi</taxon>
        <taxon>Mammalia</taxon>
        <taxon>Eutheria</taxon>
        <taxon>Euarchontoglires</taxon>
        <taxon>Scandentia</taxon>
        <taxon>Tupaiidae</taxon>
        <taxon>Tupaia</taxon>
    </lineage>
</organism>
<dbReference type="Pfam" id="PF00014">
    <property type="entry name" value="Kunitz_BPTI"/>
    <property type="match status" value="1"/>
</dbReference>
<dbReference type="GO" id="GO:0005581">
    <property type="term" value="C:collagen trimer"/>
    <property type="evidence" value="ECO:0007669"/>
    <property type="project" value="UniProtKB-KW"/>
</dbReference>
<accession>L9JCD2</accession>
<dbReference type="Gene3D" id="4.10.410.10">
    <property type="entry name" value="Pancreatic trypsin inhibitor Kunitz domain"/>
    <property type="match status" value="1"/>
</dbReference>
<name>L9JCD2_TUPCH</name>
<dbReference type="AlphaFoldDB" id="L9JCD2"/>
<dbReference type="PROSITE" id="PS50279">
    <property type="entry name" value="BPTI_KUNITZ_2"/>
    <property type="match status" value="1"/>
</dbReference>
<dbReference type="GO" id="GO:0005615">
    <property type="term" value="C:extracellular space"/>
    <property type="evidence" value="ECO:0007669"/>
    <property type="project" value="TreeGrafter"/>
</dbReference>
<dbReference type="InParanoid" id="L9JCD2"/>
<dbReference type="Proteomes" id="UP000011518">
    <property type="component" value="Unassembled WGS sequence"/>
</dbReference>
<dbReference type="SUPFAM" id="SSF57362">
    <property type="entry name" value="BPTI-like"/>
    <property type="match status" value="1"/>
</dbReference>
<reference evidence="4" key="1">
    <citation type="submission" date="2012-07" db="EMBL/GenBank/DDBJ databases">
        <title>Genome of the Chinese tree shrew, a rising model animal genetically related to primates.</title>
        <authorList>
            <person name="Zhang G."/>
            <person name="Fan Y."/>
            <person name="Yao Y."/>
            <person name="Huang Z."/>
        </authorList>
    </citation>
    <scope>NUCLEOTIDE SEQUENCE [LARGE SCALE GENOMIC DNA]</scope>
</reference>
<keyword evidence="3" id="KW-0176">Collagen</keyword>
<dbReference type="EMBL" id="KB321066">
    <property type="protein sequence ID" value="ELW48280.1"/>
    <property type="molecule type" value="Genomic_DNA"/>
</dbReference>
<dbReference type="STRING" id="246437.L9JCD2"/>
<dbReference type="SMART" id="SM00131">
    <property type="entry name" value="KU"/>
    <property type="match status" value="1"/>
</dbReference>
<evidence type="ECO:0000313" key="3">
    <source>
        <dbReference type="EMBL" id="ELW48280.1"/>
    </source>
</evidence>
<dbReference type="PANTHER" id="PTHR10083:SF375">
    <property type="entry name" value="BPTI_KUNITZ INHIBITOR DOMAIN-CONTAINING PROTEIN"/>
    <property type="match status" value="1"/>
</dbReference>
<dbReference type="InterPro" id="IPR036880">
    <property type="entry name" value="Kunitz_BPTI_sf"/>
</dbReference>
<dbReference type="FunFam" id="4.10.410.10:FF:000020">
    <property type="entry name" value="Collagen, type VI, alpha 3"/>
    <property type="match status" value="1"/>
</dbReference>
<dbReference type="InterPro" id="IPR002223">
    <property type="entry name" value="Kunitz_BPTI"/>
</dbReference>